<protein>
    <submittedName>
        <fullName evidence="4">Polysaccharide deacetylase family protein</fullName>
    </submittedName>
</protein>
<dbReference type="Pfam" id="PF01522">
    <property type="entry name" value="Polysacc_deac_1"/>
    <property type="match status" value="1"/>
</dbReference>
<sequence length="152" mass="16232">MSASRPAAPSGPSGASGASGLKSLPVLMYHYVSRKKNSIAVHPDTFETHCRAMRRAGWTGIGLAEAEAYLLGEAPLPPRSALITFDDGFLDNYVYAWPILKKYGHKGVIFAVAGKLEQGAPRPTLGRRALGPHPRGRAAPRGCPLRSQRTGV</sequence>
<dbReference type="EMBL" id="CP133659">
    <property type="protein sequence ID" value="WMW66140.1"/>
    <property type="molecule type" value="Genomic_DNA"/>
</dbReference>
<proteinExistence type="predicted"/>
<reference evidence="4" key="1">
    <citation type="submission" date="2023-09" db="EMBL/GenBank/DDBJ databases">
        <authorList>
            <consortium name="CW5 consortium"/>
            <person name="Lu C.-W."/>
        </authorList>
    </citation>
    <scope>NUCLEOTIDE SEQUENCE</scope>
    <source>
        <strain evidence="4">KPS</strain>
    </source>
</reference>
<dbReference type="InterPro" id="IPR011330">
    <property type="entry name" value="Glyco_hydro/deAcase_b/a-brl"/>
</dbReference>
<evidence type="ECO:0000313" key="4">
    <source>
        <dbReference type="EMBL" id="WMW66140.1"/>
    </source>
</evidence>
<dbReference type="PROSITE" id="PS51677">
    <property type="entry name" value="NODB"/>
    <property type="match status" value="1"/>
</dbReference>
<keyword evidence="5" id="KW-1185">Reference proteome</keyword>
<accession>A0ABY9R308</accession>
<evidence type="ECO:0000256" key="1">
    <source>
        <dbReference type="ARBA" id="ARBA00022729"/>
    </source>
</evidence>
<dbReference type="SUPFAM" id="SSF88713">
    <property type="entry name" value="Glycoside hydrolase/deacetylase"/>
    <property type="match status" value="1"/>
</dbReference>
<dbReference type="PANTHER" id="PTHR34216:SF7">
    <property type="entry name" value="POLY-BETA-1,6-N-ACETYL-D-GLUCOSAMINE N-DEACETYLASE"/>
    <property type="match status" value="1"/>
</dbReference>
<dbReference type="PANTHER" id="PTHR34216">
    <property type="match status" value="1"/>
</dbReference>
<keyword evidence="1" id="KW-0732">Signal</keyword>
<dbReference type="RefSeq" id="WP_309542049.1">
    <property type="nucleotide sequence ID" value="NZ_CP133659.1"/>
</dbReference>
<dbReference type="InterPro" id="IPR051398">
    <property type="entry name" value="Polysacch_Deacetylase"/>
</dbReference>
<dbReference type="InterPro" id="IPR002509">
    <property type="entry name" value="NODB_dom"/>
</dbReference>
<name>A0ABY9R308_9BACT</name>
<feature type="domain" description="NodB homology" evidence="3">
    <location>
        <begin position="79"/>
        <end position="152"/>
    </location>
</feature>
<dbReference type="Proteomes" id="UP001180616">
    <property type="component" value="Chromosome"/>
</dbReference>
<gene>
    <name evidence="4" type="ORF">KPS_000691</name>
</gene>
<feature type="region of interest" description="Disordered" evidence="2">
    <location>
        <begin position="121"/>
        <end position="152"/>
    </location>
</feature>
<evidence type="ECO:0000259" key="3">
    <source>
        <dbReference type="PROSITE" id="PS51677"/>
    </source>
</evidence>
<dbReference type="Gene3D" id="3.20.20.370">
    <property type="entry name" value="Glycoside hydrolase/deacetylase"/>
    <property type="match status" value="1"/>
</dbReference>
<evidence type="ECO:0000256" key="2">
    <source>
        <dbReference type="SAM" id="MobiDB-lite"/>
    </source>
</evidence>
<organism evidence="4 5">
    <name type="scientific">Nitratidesulfovibrio liaohensis</name>
    <dbReference type="NCBI Taxonomy" id="2604158"/>
    <lineage>
        <taxon>Bacteria</taxon>
        <taxon>Pseudomonadati</taxon>
        <taxon>Thermodesulfobacteriota</taxon>
        <taxon>Desulfovibrionia</taxon>
        <taxon>Desulfovibrionales</taxon>
        <taxon>Desulfovibrionaceae</taxon>
        <taxon>Nitratidesulfovibrio</taxon>
    </lineage>
</organism>
<evidence type="ECO:0000313" key="5">
    <source>
        <dbReference type="Proteomes" id="UP001180616"/>
    </source>
</evidence>